<dbReference type="OrthoDB" id="60033at2759"/>
<organism evidence="4 5">
    <name type="scientific">Actinidia rufa</name>
    <dbReference type="NCBI Taxonomy" id="165716"/>
    <lineage>
        <taxon>Eukaryota</taxon>
        <taxon>Viridiplantae</taxon>
        <taxon>Streptophyta</taxon>
        <taxon>Embryophyta</taxon>
        <taxon>Tracheophyta</taxon>
        <taxon>Spermatophyta</taxon>
        <taxon>Magnoliopsida</taxon>
        <taxon>eudicotyledons</taxon>
        <taxon>Gunneridae</taxon>
        <taxon>Pentapetalae</taxon>
        <taxon>asterids</taxon>
        <taxon>Ericales</taxon>
        <taxon>Actinidiaceae</taxon>
        <taxon>Actinidia</taxon>
    </lineage>
</organism>
<evidence type="ECO:0000256" key="3">
    <source>
        <dbReference type="ARBA" id="ARBA00023163"/>
    </source>
</evidence>
<keyword evidence="2" id="KW-0805">Transcription regulation</keyword>
<dbReference type="GO" id="GO:0000160">
    <property type="term" value="P:phosphorelay signal transduction system"/>
    <property type="evidence" value="ECO:0007669"/>
    <property type="project" value="UniProtKB-KW"/>
</dbReference>
<dbReference type="InterPro" id="IPR045279">
    <property type="entry name" value="ARR-like"/>
</dbReference>
<evidence type="ECO:0000313" key="5">
    <source>
        <dbReference type="Proteomes" id="UP000585474"/>
    </source>
</evidence>
<dbReference type="AlphaFoldDB" id="A0A7J0FY13"/>
<dbReference type="PANTHER" id="PTHR43874:SF192">
    <property type="entry name" value="TWO-COMPONENT RESPONSE REGULATOR-LIKE APRR1"/>
    <property type="match status" value="1"/>
</dbReference>
<sequence>MQWTRERALSAEVATGFKTTILTITNDRSKVRILLCDSDPESCQEVFSLLCKCSYQVTTVLAADVIHKLNIEGSCIDIILAEANVLVANGADILKYIMRNMELKRIPLIKHPINLEAEDKDDKVLQKRVQNNGKIMSRS</sequence>
<name>A0A7J0FY13_9ERIC</name>
<dbReference type="Proteomes" id="UP000585474">
    <property type="component" value="Unassembled WGS sequence"/>
</dbReference>
<evidence type="ECO:0000256" key="1">
    <source>
        <dbReference type="ARBA" id="ARBA00023012"/>
    </source>
</evidence>
<dbReference type="EMBL" id="BJWL01000016">
    <property type="protein sequence ID" value="GFZ03563.1"/>
    <property type="molecule type" value="Genomic_DNA"/>
</dbReference>
<accession>A0A7J0FY13</accession>
<dbReference type="PANTHER" id="PTHR43874">
    <property type="entry name" value="TWO-COMPONENT RESPONSE REGULATOR"/>
    <property type="match status" value="1"/>
</dbReference>
<keyword evidence="5" id="KW-1185">Reference proteome</keyword>
<dbReference type="SUPFAM" id="SSF52172">
    <property type="entry name" value="CheY-like"/>
    <property type="match status" value="1"/>
</dbReference>
<protein>
    <recommendedName>
        <fullName evidence="6">Response regulatory domain-containing protein</fullName>
    </recommendedName>
</protein>
<reference evidence="4 5" key="1">
    <citation type="submission" date="2019-07" db="EMBL/GenBank/DDBJ databases">
        <title>De Novo Assembly of kiwifruit Actinidia rufa.</title>
        <authorList>
            <person name="Sugita-Konishi S."/>
            <person name="Sato K."/>
            <person name="Mori E."/>
            <person name="Abe Y."/>
            <person name="Kisaki G."/>
            <person name="Hamano K."/>
            <person name="Suezawa K."/>
            <person name="Otani M."/>
            <person name="Fukuda T."/>
            <person name="Manabe T."/>
            <person name="Gomi K."/>
            <person name="Tabuchi M."/>
            <person name="Akimitsu K."/>
            <person name="Kataoka I."/>
        </authorList>
    </citation>
    <scope>NUCLEOTIDE SEQUENCE [LARGE SCALE GENOMIC DNA]</scope>
    <source>
        <strain evidence="5">cv. Fuchu</strain>
    </source>
</reference>
<gene>
    <name evidence="4" type="ORF">Acr_16g0001870</name>
</gene>
<dbReference type="Gene3D" id="3.40.50.2300">
    <property type="match status" value="1"/>
</dbReference>
<keyword evidence="1" id="KW-0902">Two-component regulatory system</keyword>
<keyword evidence="3" id="KW-0804">Transcription</keyword>
<dbReference type="GO" id="GO:0009736">
    <property type="term" value="P:cytokinin-activated signaling pathway"/>
    <property type="evidence" value="ECO:0007669"/>
    <property type="project" value="InterPro"/>
</dbReference>
<proteinExistence type="predicted"/>
<comment type="caution">
    <text evidence="4">The sequence shown here is derived from an EMBL/GenBank/DDBJ whole genome shotgun (WGS) entry which is preliminary data.</text>
</comment>
<evidence type="ECO:0000313" key="4">
    <source>
        <dbReference type="EMBL" id="GFZ03563.1"/>
    </source>
</evidence>
<dbReference type="InterPro" id="IPR011006">
    <property type="entry name" value="CheY-like_superfamily"/>
</dbReference>
<evidence type="ECO:0000256" key="2">
    <source>
        <dbReference type="ARBA" id="ARBA00023015"/>
    </source>
</evidence>
<evidence type="ECO:0008006" key="6">
    <source>
        <dbReference type="Google" id="ProtNLM"/>
    </source>
</evidence>